<accession>A0A415DSY6</accession>
<proteinExistence type="predicted"/>
<organism evidence="1 2">
    <name type="scientific">Emergencia timonensis</name>
    <dbReference type="NCBI Taxonomy" id="1776384"/>
    <lineage>
        <taxon>Bacteria</taxon>
        <taxon>Bacillati</taxon>
        <taxon>Bacillota</taxon>
        <taxon>Clostridia</taxon>
        <taxon>Peptostreptococcales</taxon>
        <taxon>Anaerovoracaceae</taxon>
        <taxon>Emergencia</taxon>
    </lineage>
</organism>
<evidence type="ECO:0000313" key="2">
    <source>
        <dbReference type="Proteomes" id="UP000284841"/>
    </source>
</evidence>
<comment type="caution">
    <text evidence="1">The sequence shown here is derived from an EMBL/GenBank/DDBJ whole genome shotgun (WGS) entry which is preliminary data.</text>
</comment>
<keyword evidence="2" id="KW-1185">Reference proteome</keyword>
<name>A0A415DSY6_9FIRM</name>
<dbReference type="OrthoDB" id="3199465at2"/>
<evidence type="ECO:0000313" key="1">
    <source>
        <dbReference type="EMBL" id="RHJ82885.1"/>
    </source>
</evidence>
<reference evidence="1 2" key="1">
    <citation type="submission" date="2018-08" db="EMBL/GenBank/DDBJ databases">
        <title>A genome reference for cultivated species of the human gut microbiota.</title>
        <authorList>
            <person name="Zou Y."/>
            <person name="Xue W."/>
            <person name="Luo G."/>
        </authorList>
    </citation>
    <scope>NUCLEOTIDE SEQUENCE [LARGE SCALE GENOMIC DNA]</scope>
    <source>
        <strain evidence="1 2">AM07-24</strain>
    </source>
</reference>
<dbReference type="Proteomes" id="UP000284841">
    <property type="component" value="Unassembled WGS sequence"/>
</dbReference>
<sequence length="287" mass="33299">MDNLIAALEFEIIREHKLITICQNFLNTAPKGFLTVRPRRRSNTYYWTFEDGKGSARKQKQVNITGNHDLILQLTNKMICERILDRCLKNKNLLERLLNRYKPVDPFSVMKSCSTKYQDVFLLRKKHLLEKRLTAPYKKCPYNPKLHVHETDYGELVRSKSEQLLGNTLFAYGIPFHYEEAFECANGVTLFPDFRILLPDSSWKIWEHLGLLSNEGYCSDNAKKLNLFQQNGLVIGGNLILTMDDNKQDFSSAIINQIINDHILPLLHGIRVDKAKIIKGVQQPYMK</sequence>
<dbReference type="STRING" id="1776384.GCA_900086585_00327"/>
<dbReference type="RefSeq" id="WP_118336742.1">
    <property type="nucleotide sequence ID" value="NZ_AP025567.1"/>
</dbReference>
<dbReference type="EMBL" id="QRMS01000011">
    <property type="protein sequence ID" value="RHJ82885.1"/>
    <property type="molecule type" value="Genomic_DNA"/>
</dbReference>
<protein>
    <submittedName>
        <fullName evidence="1">Uncharacterized protein</fullName>
    </submittedName>
</protein>
<gene>
    <name evidence="1" type="ORF">DW099_19565</name>
</gene>
<dbReference type="AlphaFoldDB" id="A0A415DSY6"/>